<gene>
    <name evidence="1" type="ORF">H9L16_10565</name>
</gene>
<dbReference type="KEGG" id="tcn:H9L16_10565"/>
<dbReference type="AlphaFoldDB" id="A0A7G9SMR6"/>
<sequence>MTAIAFLDARVHLDDAFLSTSLGALEQDSSLGMVGAWMLADPDADRILVPPLPARPDLGWGGHFEPCVLVRAEALATAIRAAGDTGSGLSRREVLDQVASSGWGGSRTRPRCFRSFRALSPRPTSPIRRDCH</sequence>
<dbReference type="EMBL" id="CP060719">
    <property type="protein sequence ID" value="QNN69141.1"/>
    <property type="molecule type" value="Genomic_DNA"/>
</dbReference>
<dbReference type="RefSeq" id="WP_187551664.1">
    <property type="nucleotide sequence ID" value="NZ_CP060719.1"/>
</dbReference>
<reference evidence="1 2" key="1">
    <citation type="submission" date="2020-08" db="EMBL/GenBank/DDBJ databases">
        <title>Genome sequence of Thermomonas carbonis KCTC 42013T.</title>
        <authorList>
            <person name="Hyun D.-W."/>
            <person name="Bae J.-W."/>
        </authorList>
    </citation>
    <scope>NUCLEOTIDE SEQUENCE [LARGE SCALE GENOMIC DNA]</scope>
    <source>
        <strain evidence="1 2">KCTC 42013</strain>
    </source>
</reference>
<protein>
    <submittedName>
        <fullName evidence="1">Uncharacterized protein</fullName>
    </submittedName>
</protein>
<keyword evidence="2" id="KW-1185">Reference proteome</keyword>
<dbReference type="Proteomes" id="UP000515804">
    <property type="component" value="Chromosome"/>
</dbReference>
<evidence type="ECO:0000313" key="2">
    <source>
        <dbReference type="Proteomes" id="UP000515804"/>
    </source>
</evidence>
<evidence type="ECO:0000313" key="1">
    <source>
        <dbReference type="EMBL" id="QNN69141.1"/>
    </source>
</evidence>
<accession>A0A7G9SMR6</accession>
<name>A0A7G9SMR6_9GAMM</name>
<proteinExistence type="predicted"/>
<organism evidence="1 2">
    <name type="scientific">Thermomonas carbonis</name>
    <dbReference type="NCBI Taxonomy" id="1463158"/>
    <lineage>
        <taxon>Bacteria</taxon>
        <taxon>Pseudomonadati</taxon>
        <taxon>Pseudomonadota</taxon>
        <taxon>Gammaproteobacteria</taxon>
        <taxon>Lysobacterales</taxon>
        <taxon>Lysobacteraceae</taxon>
        <taxon>Thermomonas</taxon>
    </lineage>
</organism>